<accession>A0A8X6Y1V7</accession>
<gene>
    <name evidence="1" type="ORF">TNIN_463891</name>
</gene>
<name>A0A8X6Y1V7_9ARAC</name>
<dbReference type="EMBL" id="BMAV01014603">
    <property type="protein sequence ID" value="GFY63091.1"/>
    <property type="molecule type" value="Genomic_DNA"/>
</dbReference>
<keyword evidence="2" id="KW-1185">Reference proteome</keyword>
<comment type="caution">
    <text evidence="1">The sequence shown here is derived from an EMBL/GenBank/DDBJ whole genome shotgun (WGS) entry which is preliminary data.</text>
</comment>
<sequence length="112" mass="12906">MVVSVRLIRDADTLSVSSLSDWDEPSASPYGYRVTAQNAFFYQKEVFRRLLGKNNILQQRKSSESSPRIVCSQETLLEFNALQNGLHARLRGSGMNIEEKRFILRVQFFSME</sequence>
<reference evidence="1" key="1">
    <citation type="submission" date="2020-08" db="EMBL/GenBank/DDBJ databases">
        <title>Multicomponent nature underlies the extraordinary mechanical properties of spider dragline silk.</title>
        <authorList>
            <person name="Kono N."/>
            <person name="Nakamura H."/>
            <person name="Mori M."/>
            <person name="Yoshida Y."/>
            <person name="Ohtoshi R."/>
            <person name="Malay A.D."/>
            <person name="Moran D.A.P."/>
            <person name="Tomita M."/>
            <person name="Numata K."/>
            <person name="Arakawa K."/>
        </authorList>
    </citation>
    <scope>NUCLEOTIDE SEQUENCE</scope>
</reference>
<organism evidence="1 2">
    <name type="scientific">Trichonephila inaurata madagascariensis</name>
    <dbReference type="NCBI Taxonomy" id="2747483"/>
    <lineage>
        <taxon>Eukaryota</taxon>
        <taxon>Metazoa</taxon>
        <taxon>Ecdysozoa</taxon>
        <taxon>Arthropoda</taxon>
        <taxon>Chelicerata</taxon>
        <taxon>Arachnida</taxon>
        <taxon>Araneae</taxon>
        <taxon>Araneomorphae</taxon>
        <taxon>Entelegynae</taxon>
        <taxon>Araneoidea</taxon>
        <taxon>Nephilidae</taxon>
        <taxon>Trichonephila</taxon>
        <taxon>Trichonephila inaurata</taxon>
    </lineage>
</organism>
<proteinExistence type="predicted"/>
<dbReference type="AlphaFoldDB" id="A0A8X6Y1V7"/>
<evidence type="ECO:0000313" key="1">
    <source>
        <dbReference type="EMBL" id="GFY63091.1"/>
    </source>
</evidence>
<evidence type="ECO:0000313" key="2">
    <source>
        <dbReference type="Proteomes" id="UP000886998"/>
    </source>
</evidence>
<dbReference type="Proteomes" id="UP000886998">
    <property type="component" value="Unassembled WGS sequence"/>
</dbReference>
<protein>
    <submittedName>
        <fullName evidence="1">Uncharacterized protein</fullName>
    </submittedName>
</protein>